<reference evidence="1" key="1">
    <citation type="submission" date="2022-06" db="EMBL/GenBank/DDBJ databases">
        <title>Sphingomonas sp. nov. isolated from rhizosphere soil of tomato.</title>
        <authorList>
            <person name="Dong H."/>
            <person name="Gao R."/>
        </authorList>
    </citation>
    <scope>NUCLEOTIDE SEQUENCE</scope>
    <source>
        <strain evidence="1">MMSM24</strain>
    </source>
</reference>
<keyword evidence="2" id="KW-1185">Reference proteome</keyword>
<dbReference type="GO" id="GO:0004497">
    <property type="term" value="F:monooxygenase activity"/>
    <property type="evidence" value="ECO:0007669"/>
    <property type="project" value="InterPro"/>
</dbReference>
<dbReference type="GO" id="GO:0016705">
    <property type="term" value="F:oxidoreductase activity, acting on paired donors, with incorporation or reduction of molecular oxygen"/>
    <property type="evidence" value="ECO:0007669"/>
    <property type="project" value="InterPro"/>
</dbReference>
<dbReference type="Proteomes" id="UP001165565">
    <property type="component" value="Unassembled WGS sequence"/>
</dbReference>
<gene>
    <name evidence="1" type="ORF">NEE01_02845</name>
</gene>
<dbReference type="AlphaFoldDB" id="A0AA42CPF4"/>
<protein>
    <submittedName>
        <fullName evidence="1">Uncharacterized protein</fullName>
    </submittedName>
</protein>
<evidence type="ECO:0000313" key="1">
    <source>
        <dbReference type="EMBL" id="MCW6533717.1"/>
    </source>
</evidence>
<sequence>MSDLPVCHVDIYSDGEILELYGTYATLRDLGSVVHLPAYDLYALARHKDVRKAATDFQNFSSASGAAANPLVNGICGMLGYE</sequence>
<name>A0AA42CPF4_9SPHN</name>
<accession>A0AA42CPF4</accession>
<evidence type="ECO:0000313" key="2">
    <source>
        <dbReference type="Proteomes" id="UP001165565"/>
    </source>
</evidence>
<dbReference type="GO" id="GO:0020037">
    <property type="term" value="F:heme binding"/>
    <property type="evidence" value="ECO:0007669"/>
    <property type="project" value="InterPro"/>
</dbReference>
<proteinExistence type="predicted"/>
<dbReference type="InterPro" id="IPR036396">
    <property type="entry name" value="Cyt_P450_sf"/>
</dbReference>
<dbReference type="Gene3D" id="1.10.630.10">
    <property type="entry name" value="Cytochrome P450"/>
    <property type="match status" value="1"/>
</dbReference>
<comment type="caution">
    <text evidence="1">The sequence shown here is derived from an EMBL/GenBank/DDBJ whole genome shotgun (WGS) entry which is preliminary data.</text>
</comment>
<organism evidence="1 2">
    <name type="scientific">Sphingomonas lycopersici</name>
    <dbReference type="NCBI Taxonomy" id="2951807"/>
    <lineage>
        <taxon>Bacteria</taxon>
        <taxon>Pseudomonadati</taxon>
        <taxon>Pseudomonadota</taxon>
        <taxon>Alphaproteobacteria</taxon>
        <taxon>Sphingomonadales</taxon>
        <taxon>Sphingomonadaceae</taxon>
        <taxon>Sphingomonas</taxon>
    </lineage>
</organism>
<dbReference type="GO" id="GO:0005506">
    <property type="term" value="F:iron ion binding"/>
    <property type="evidence" value="ECO:0007669"/>
    <property type="project" value="InterPro"/>
</dbReference>
<dbReference type="RefSeq" id="WP_265267743.1">
    <property type="nucleotide sequence ID" value="NZ_JANFAV010000001.1"/>
</dbReference>
<dbReference type="EMBL" id="JANFAV010000001">
    <property type="protein sequence ID" value="MCW6533717.1"/>
    <property type="molecule type" value="Genomic_DNA"/>
</dbReference>